<evidence type="ECO:0000313" key="3">
    <source>
        <dbReference type="EMBL" id="RDE22466.1"/>
    </source>
</evidence>
<name>A0A369WPH0_9GAMM</name>
<feature type="domain" description="Solute-binding protein family 3/N-terminal" evidence="2">
    <location>
        <begin position="28"/>
        <end position="258"/>
    </location>
</feature>
<dbReference type="Proteomes" id="UP000253769">
    <property type="component" value="Unassembled WGS sequence"/>
</dbReference>
<dbReference type="Gene3D" id="3.40.190.10">
    <property type="entry name" value="Periplasmic binding protein-like II"/>
    <property type="match status" value="2"/>
</dbReference>
<dbReference type="InterPro" id="IPR001638">
    <property type="entry name" value="Solute-binding_3/MltF_N"/>
</dbReference>
<evidence type="ECO:0000313" key="4">
    <source>
        <dbReference type="Proteomes" id="UP000253769"/>
    </source>
</evidence>
<organism evidence="3 4">
    <name type="scientific">Motiliproteus coralliicola</name>
    <dbReference type="NCBI Taxonomy" id="2283196"/>
    <lineage>
        <taxon>Bacteria</taxon>
        <taxon>Pseudomonadati</taxon>
        <taxon>Pseudomonadota</taxon>
        <taxon>Gammaproteobacteria</taxon>
        <taxon>Oceanospirillales</taxon>
        <taxon>Oceanospirillaceae</taxon>
        <taxon>Motiliproteus</taxon>
    </lineage>
</organism>
<gene>
    <name evidence="3" type="ORF">DV711_07620</name>
</gene>
<feature type="signal peptide" evidence="1">
    <location>
        <begin position="1"/>
        <end position="26"/>
    </location>
</feature>
<dbReference type="AlphaFoldDB" id="A0A369WPH0"/>
<feature type="chain" id="PRO_5017025996" description="Solute-binding protein family 3/N-terminal domain-containing protein" evidence="1">
    <location>
        <begin position="27"/>
        <end position="263"/>
    </location>
</feature>
<keyword evidence="4" id="KW-1185">Reference proteome</keyword>
<dbReference type="RefSeq" id="WP_114695090.1">
    <property type="nucleotide sequence ID" value="NZ_QQOH01000002.1"/>
</dbReference>
<comment type="caution">
    <text evidence="3">The sequence shown here is derived from an EMBL/GenBank/DDBJ whole genome shotgun (WGS) entry which is preliminary data.</text>
</comment>
<evidence type="ECO:0000259" key="2">
    <source>
        <dbReference type="SMART" id="SM00062"/>
    </source>
</evidence>
<protein>
    <recommendedName>
        <fullName evidence="2">Solute-binding protein family 3/N-terminal domain-containing protein</fullName>
    </recommendedName>
</protein>
<reference evidence="3 4" key="1">
    <citation type="submission" date="2018-07" db="EMBL/GenBank/DDBJ databases">
        <title>Motiliproteus coralliicola sp. nov., a bacterium isolated from Coral.</title>
        <authorList>
            <person name="Wang G."/>
        </authorList>
    </citation>
    <scope>NUCLEOTIDE SEQUENCE [LARGE SCALE GENOMIC DNA]</scope>
    <source>
        <strain evidence="3 4">C34</strain>
    </source>
</reference>
<keyword evidence="1" id="KW-0732">Signal</keyword>
<evidence type="ECO:0000256" key="1">
    <source>
        <dbReference type="SAM" id="SignalP"/>
    </source>
</evidence>
<dbReference type="SUPFAM" id="SSF53850">
    <property type="entry name" value="Periplasmic binding protein-like II"/>
    <property type="match status" value="1"/>
</dbReference>
<dbReference type="EMBL" id="QQOH01000002">
    <property type="protein sequence ID" value="RDE22466.1"/>
    <property type="molecule type" value="Genomic_DNA"/>
</dbReference>
<dbReference type="Pfam" id="PF00497">
    <property type="entry name" value="SBP_bac_3"/>
    <property type="match status" value="1"/>
</dbReference>
<dbReference type="OrthoDB" id="7354650at2"/>
<accession>A0A369WPH0</accession>
<dbReference type="PANTHER" id="PTHR38834">
    <property type="entry name" value="PERIPLASMIC SUBSTRATE BINDING PROTEIN FAMILY 3"/>
    <property type="match status" value="1"/>
</dbReference>
<dbReference type="PANTHER" id="PTHR38834:SF3">
    <property type="entry name" value="SOLUTE-BINDING PROTEIN FAMILY 3_N-TERMINAL DOMAIN-CONTAINING PROTEIN"/>
    <property type="match status" value="1"/>
</dbReference>
<proteinExistence type="predicted"/>
<dbReference type="SMART" id="SM00062">
    <property type="entry name" value="PBPb"/>
    <property type="match status" value="1"/>
</dbReference>
<sequence>MVSPRGRARALLIVLFLSLLSVRTAAEPLTLYTEEFPPFNFTQQGKMQGVSTQIVEALMQQAGLNYRIVSHPWSRSFKQAQTEPNALIYSISRNPERETLLQWIGVLVPASHSIFALRSRTDIRIEQLSDLHQYRIATQQNGARESYLLQNGLAEQQLLRLSGDQVPLQQYQLLSRGRIDLWPAADAVAHHLLKSQGQDPERLLRRVYSLKSLSAQGYYLAASPNSSPELIAQLRDALIRLKQPPRYQRILRNWGMNPATSTN</sequence>